<dbReference type="Proteomes" id="UP000694391">
    <property type="component" value="Unplaced"/>
</dbReference>
<dbReference type="CDD" id="cd15222">
    <property type="entry name" value="7tmA_OR51-like"/>
    <property type="match status" value="1"/>
</dbReference>
<evidence type="ECO:0000256" key="3">
    <source>
        <dbReference type="ARBA" id="ARBA00022606"/>
    </source>
</evidence>
<feature type="transmembrane region" description="Helical" evidence="11">
    <location>
        <begin position="150"/>
        <end position="172"/>
    </location>
</feature>
<dbReference type="Gene3D" id="1.20.1070.10">
    <property type="entry name" value="Rhodopsin 7-helix transmembrane proteins"/>
    <property type="match status" value="1"/>
</dbReference>
<evidence type="ECO:0000313" key="13">
    <source>
        <dbReference type="Ensembl" id="ENSCAFP00020011132.1"/>
    </source>
</evidence>
<dbReference type="GO" id="GO:0004984">
    <property type="term" value="F:olfactory receptor activity"/>
    <property type="evidence" value="ECO:0007669"/>
    <property type="project" value="InterPro"/>
</dbReference>
<keyword evidence="6 11" id="KW-1133">Transmembrane helix</keyword>
<evidence type="ECO:0000256" key="5">
    <source>
        <dbReference type="ARBA" id="ARBA00022725"/>
    </source>
</evidence>
<dbReference type="InterPro" id="IPR000276">
    <property type="entry name" value="GPCR_Rhodpsn"/>
</dbReference>
<organism evidence="13 14">
    <name type="scientific">Canis lupus dingo</name>
    <name type="common">dingo</name>
    <dbReference type="NCBI Taxonomy" id="286419"/>
    <lineage>
        <taxon>Eukaryota</taxon>
        <taxon>Metazoa</taxon>
        <taxon>Chordata</taxon>
        <taxon>Craniata</taxon>
        <taxon>Vertebrata</taxon>
        <taxon>Euteleostomi</taxon>
        <taxon>Mammalia</taxon>
        <taxon>Eutheria</taxon>
        <taxon>Laurasiatheria</taxon>
        <taxon>Carnivora</taxon>
        <taxon>Caniformia</taxon>
        <taxon>Canidae</taxon>
        <taxon>Canis</taxon>
    </lineage>
</organism>
<reference evidence="13" key="2">
    <citation type="submission" date="2025-09" db="UniProtKB">
        <authorList>
            <consortium name="Ensembl"/>
        </authorList>
    </citation>
    <scope>IDENTIFICATION</scope>
</reference>
<dbReference type="SMART" id="SM01381">
    <property type="entry name" value="7TM_GPCR_Srsx"/>
    <property type="match status" value="1"/>
</dbReference>
<proteinExistence type="predicted"/>
<comment type="subcellular location">
    <subcellularLocation>
        <location evidence="2">Membrane</location>
        <topology evidence="2">Multi-pass membrane protein</topology>
    </subcellularLocation>
</comment>
<feature type="transmembrane region" description="Helical" evidence="11">
    <location>
        <begin position="280"/>
        <end position="301"/>
    </location>
</feature>
<keyword evidence="5" id="KW-0552">Olfaction</keyword>
<dbReference type="PRINTS" id="PR00245">
    <property type="entry name" value="OLFACTORYR"/>
</dbReference>
<keyword evidence="10" id="KW-0807">Transducer</keyword>
<sequence length="329" mass="36976">MLQEMAPFSYNHTNTQDMWYVLIGIPGLEDSHPWISIPICSMYVLAVIGNSFLIFLIVTERSLHEPMYFFLSMLALADVLLSTATAPKMLAIFWFQSMDISFGSCVSQMFFIHFIFVAESAILLAMAFDHRFVAIYSPLRYTTILTIPRIIGMGVIIALRSVVLMFPLLFLLKGLPFCGHNTLTHSYCLHSDLIKLPCGDTRPNSILGLFVITSTFGLDSLLIVVSYMLILHTVLGIASGAGQWKALNTCVSHICAVLVYYVPMISLSLLHRFGGHLPPLLQTVMANAYLFFPPVVNPIVYSMKTKEIRNSIVRILPRKRHEVSRQIIP</sequence>
<feature type="transmembrane region" description="Helical" evidence="11">
    <location>
        <begin position="70"/>
        <end position="95"/>
    </location>
</feature>
<evidence type="ECO:0000256" key="7">
    <source>
        <dbReference type="ARBA" id="ARBA00023040"/>
    </source>
</evidence>
<keyword evidence="3" id="KW-0716">Sensory transduction</keyword>
<dbReference type="PRINTS" id="PR00237">
    <property type="entry name" value="GPCRRHODOPSN"/>
</dbReference>
<keyword evidence="9" id="KW-0675">Receptor</keyword>
<dbReference type="GO" id="GO:0005886">
    <property type="term" value="C:plasma membrane"/>
    <property type="evidence" value="ECO:0007669"/>
    <property type="project" value="TreeGrafter"/>
</dbReference>
<feature type="transmembrane region" description="Helical" evidence="11">
    <location>
        <begin position="110"/>
        <end position="129"/>
    </location>
</feature>
<feature type="transmembrane region" description="Helical" evidence="11">
    <location>
        <begin position="35"/>
        <end position="58"/>
    </location>
</feature>
<dbReference type="GO" id="GO:0071396">
    <property type="term" value="P:cellular response to lipid"/>
    <property type="evidence" value="ECO:0007669"/>
    <property type="project" value="UniProtKB-ARBA"/>
</dbReference>
<dbReference type="GeneTree" id="ENSGT01150000286908"/>
<evidence type="ECO:0000256" key="11">
    <source>
        <dbReference type="SAM" id="Phobius"/>
    </source>
</evidence>
<keyword evidence="14" id="KW-1185">Reference proteome</keyword>
<keyword evidence="7" id="KW-0297">G-protein coupled receptor</keyword>
<dbReference type="InterPro" id="IPR050402">
    <property type="entry name" value="OR51/52/56-like"/>
</dbReference>
<comment type="function">
    <text evidence="1">Putative odorant or sperm cell receptor.</text>
</comment>
<feature type="transmembrane region" description="Helical" evidence="11">
    <location>
        <begin position="251"/>
        <end position="274"/>
    </location>
</feature>
<reference evidence="13" key="1">
    <citation type="submission" date="2025-08" db="UniProtKB">
        <authorList>
            <consortium name="Ensembl"/>
        </authorList>
    </citation>
    <scope>IDENTIFICATION</scope>
</reference>
<feature type="domain" description="G-protein coupled receptors family 1 profile" evidence="12">
    <location>
        <begin position="49"/>
        <end position="301"/>
    </location>
</feature>
<evidence type="ECO:0000259" key="12">
    <source>
        <dbReference type="PROSITE" id="PS50262"/>
    </source>
</evidence>
<evidence type="ECO:0000313" key="14">
    <source>
        <dbReference type="Proteomes" id="UP000694391"/>
    </source>
</evidence>
<evidence type="ECO:0000256" key="6">
    <source>
        <dbReference type="ARBA" id="ARBA00022989"/>
    </source>
</evidence>
<protein>
    <recommendedName>
        <fullName evidence="12">G-protein coupled receptors family 1 profile domain-containing protein</fullName>
    </recommendedName>
</protein>
<dbReference type="Ensembl" id="ENSCAFT00020012908.1">
    <property type="protein sequence ID" value="ENSCAFP00020011132.1"/>
    <property type="gene ID" value="ENSCAFG00020009024.1"/>
</dbReference>
<evidence type="ECO:0000256" key="2">
    <source>
        <dbReference type="ARBA" id="ARBA00004141"/>
    </source>
</evidence>
<dbReference type="GO" id="GO:0004930">
    <property type="term" value="F:G protein-coupled receptor activity"/>
    <property type="evidence" value="ECO:0007669"/>
    <property type="project" value="UniProtKB-KW"/>
</dbReference>
<evidence type="ECO:0000256" key="1">
    <source>
        <dbReference type="ARBA" id="ARBA00003929"/>
    </source>
</evidence>
<dbReference type="PANTHER" id="PTHR26450">
    <property type="entry name" value="OLFACTORY RECEPTOR 56B1-RELATED"/>
    <property type="match status" value="1"/>
</dbReference>
<dbReference type="InterPro" id="IPR000725">
    <property type="entry name" value="Olfact_rcpt"/>
</dbReference>
<keyword evidence="4 11" id="KW-0812">Transmembrane</keyword>
<evidence type="ECO:0000256" key="9">
    <source>
        <dbReference type="ARBA" id="ARBA00023170"/>
    </source>
</evidence>
<evidence type="ECO:0000256" key="10">
    <source>
        <dbReference type="ARBA" id="ARBA00023224"/>
    </source>
</evidence>
<name>A0A8C0K7K0_CANLU</name>
<dbReference type="PANTHER" id="PTHR26450:SF104">
    <property type="entry name" value="OLFACTORY RECEPTOR"/>
    <property type="match status" value="1"/>
</dbReference>
<dbReference type="SUPFAM" id="SSF81321">
    <property type="entry name" value="Family A G protein-coupled receptor-like"/>
    <property type="match status" value="1"/>
</dbReference>
<dbReference type="PROSITE" id="PS50262">
    <property type="entry name" value="G_PROTEIN_RECEP_F1_2"/>
    <property type="match status" value="1"/>
</dbReference>
<evidence type="ECO:0000256" key="4">
    <source>
        <dbReference type="ARBA" id="ARBA00022692"/>
    </source>
</evidence>
<accession>A0A8C0K7K0</accession>
<keyword evidence="8 11" id="KW-0472">Membrane</keyword>
<dbReference type="AlphaFoldDB" id="A0A8C0K7K0"/>
<dbReference type="InterPro" id="IPR017452">
    <property type="entry name" value="GPCR_Rhodpsn_7TM"/>
</dbReference>
<dbReference type="Pfam" id="PF13853">
    <property type="entry name" value="7tm_4"/>
    <property type="match status" value="1"/>
</dbReference>
<evidence type="ECO:0000256" key="8">
    <source>
        <dbReference type="ARBA" id="ARBA00023136"/>
    </source>
</evidence>
<dbReference type="FunFam" id="1.20.1070.10:FF:000002">
    <property type="entry name" value="Olfactory receptor"/>
    <property type="match status" value="1"/>
</dbReference>